<name>A9B8I6_HERA2</name>
<keyword evidence="1" id="KW-0614">Plasmid</keyword>
<geneLocation type="plasmid" evidence="1 2">
    <name>pHAU01</name>
</geneLocation>
<keyword evidence="2" id="KW-1185">Reference proteome</keyword>
<accession>A9B8I6</accession>
<evidence type="ECO:0000313" key="2">
    <source>
        <dbReference type="Proteomes" id="UP000000787"/>
    </source>
</evidence>
<dbReference type="AlphaFoldDB" id="A9B8I6"/>
<gene>
    <name evidence="1" type="ordered locus">Haur_5020</name>
</gene>
<organism evidence="1 2">
    <name type="scientific">Herpetosiphon aurantiacus (strain ATCC 23779 / DSM 785 / 114-95)</name>
    <dbReference type="NCBI Taxonomy" id="316274"/>
    <lineage>
        <taxon>Bacteria</taxon>
        <taxon>Bacillati</taxon>
        <taxon>Chloroflexota</taxon>
        <taxon>Chloroflexia</taxon>
        <taxon>Herpetosiphonales</taxon>
        <taxon>Herpetosiphonaceae</taxon>
        <taxon>Herpetosiphon</taxon>
    </lineage>
</organism>
<evidence type="ECO:0000313" key="1">
    <source>
        <dbReference type="EMBL" id="ABX07650.1"/>
    </source>
</evidence>
<dbReference type="BioCyc" id="HAUR316274:GHYA-5083-MONOMER"/>
<sequence>MTTRWFADRMTRYQLLHTHPDWSNRQFAAATQRSRAWVKKWKARLGSPPRVGCPFGEKRPQP</sequence>
<dbReference type="HOGENOM" id="CLU_2898060_0_0_0"/>
<dbReference type="EMBL" id="CP000876">
    <property type="protein sequence ID" value="ABX07650.1"/>
    <property type="molecule type" value="Genomic_DNA"/>
</dbReference>
<dbReference type="InParanoid" id="A9B8I6"/>
<dbReference type="KEGG" id="hau:Haur_5020"/>
<reference evidence="1 2" key="1">
    <citation type="journal article" date="2011" name="Stand. Genomic Sci.">
        <title>Complete genome sequence of the filamentous gliding predatory bacterium Herpetosiphon aurantiacus type strain (114-95(T)).</title>
        <authorList>
            <person name="Kiss H."/>
            <person name="Nett M."/>
            <person name="Domin N."/>
            <person name="Martin K."/>
            <person name="Maresca J.A."/>
            <person name="Copeland A."/>
            <person name="Lapidus A."/>
            <person name="Lucas S."/>
            <person name="Berry K.W."/>
            <person name="Glavina Del Rio T."/>
            <person name="Dalin E."/>
            <person name="Tice H."/>
            <person name="Pitluck S."/>
            <person name="Richardson P."/>
            <person name="Bruce D."/>
            <person name="Goodwin L."/>
            <person name="Han C."/>
            <person name="Detter J.C."/>
            <person name="Schmutz J."/>
            <person name="Brettin T."/>
            <person name="Land M."/>
            <person name="Hauser L."/>
            <person name="Kyrpides N.C."/>
            <person name="Ivanova N."/>
            <person name="Goker M."/>
            <person name="Woyke T."/>
            <person name="Klenk H.P."/>
            <person name="Bryant D.A."/>
        </authorList>
    </citation>
    <scope>NUCLEOTIDE SEQUENCE [LARGE SCALE GENOMIC DNA]</scope>
    <source>
        <strain evidence="2">ATCC 23779 / DSM 785 / 114-95</strain>
        <plasmid evidence="1">pHAU01</plasmid>
    </source>
</reference>
<proteinExistence type="predicted"/>
<dbReference type="Proteomes" id="UP000000787">
    <property type="component" value="Plasmid pHAU01"/>
</dbReference>
<protein>
    <submittedName>
        <fullName evidence="1">Uncharacterized protein</fullName>
    </submittedName>
</protein>